<dbReference type="RefSeq" id="WP_133595760.1">
    <property type="nucleotide sequence ID" value="NZ_SNYL01000002.1"/>
</dbReference>
<organism evidence="1 2">
    <name type="scientific">Tepidicella xavieri</name>
    <dbReference type="NCBI Taxonomy" id="360241"/>
    <lineage>
        <taxon>Bacteria</taxon>
        <taxon>Pseudomonadati</taxon>
        <taxon>Pseudomonadota</taxon>
        <taxon>Betaproteobacteria</taxon>
        <taxon>Burkholderiales</taxon>
        <taxon>Tepidicella</taxon>
    </lineage>
</organism>
<evidence type="ECO:0000313" key="2">
    <source>
        <dbReference type="Proteomes" id="UP000295510"/>
    </source>
</evidence>
<reference evidence="1 2" key="1">
    <citation type="submission" date="2019-03" db="EMBL/GenBank/DDBJ databases">
        <title>Genomic Encyclopedia of Type Strains, Phase IV (KMG-IV): sequencing the most valuable type-strain genomes for metagenomic binning, comparative biology and taxonomic classification.</title>
        <authorList>
            <person name="Goeker M."/>
        </authorList>
    </citation>
    <scope>NUCLEOTIDE SEQUENCE [LARGE SCALE GENOMIC DNA]</scope>
    <source>
        <strain evidence="1 2">DSM 19605</strain>
    </source>
</reference>
<dbReference type="OrthoDB" id="8560667at2"/>
<dbReference type="Proteomes" id="UP000295510">
    <property type="component" value="Unassembled WGS sequence"/>
</dbReference>
<accession>A0A4R6UF66</accession>
<protein>
    <submittedName>
        <fullName evidence="1">Uncharacterized protein</fullName>
    </submittedName>
</protein>
<sequence>MPHCLAGVAAIGVPLLVAGFAAWGQSSPLDMEDVALEGQLRFLAQRPDPHAYRYEADATIDRHSLQTGVVTLRTCHWQLDPNRRVVVAFNRERVQHIEILEFSGVGRAWVEGHRVELADVQRGGYICIGLRSQALESTGQGRWRLHAGPLMRRYLDGYLPMDAKLSLKWPPGLLAVEHTQPAPQPGVRLTESDDGATLDVTFAGRMSATWALRSPAH</sequence>
<dbReference type="EMBL" id="SNYL01000002">
    <property type="protein sequence ID" value="TDQ44842.1"/>
    <property type="molecule type" value="Genomic_DNA"/>
</dbReference>
<gene>
    <name evidence="1" type="ORF">DFR43_102189</name>
</gene>
<comment type="caution">
    <text evidence="1">The sequence shown here is derived from an EMBL/GenBank/DDBJ whole genome shotgun (WGS) entry which is preliminary data.</text>
</comment>
<name>A0A4R6UF66_9BURK</name>
<keyword evidence="2" id="KW-1185">Reference proteome</keyword>
<evidence type="ECO:0000313" key="1">
    <source>
        <dbReference type="EMBL" id="TDQ44842.1"/>
    </source>
</evidence>
<dbReference type="AlphaFoldDB" id="A0A4R6UF66"/>
<proteinExistence type="predicted"/>